<protein>
    <submittedName>
        <fullName evidence="2">PTS system, galactitol-specific IIA component</fullName>
    </submittedName>
</protein>
<dbReference type="InterPro" id="IPR016152">
    <property type="entry name" value="PTrfase/Anion_transptr"/>
</dbReference>
<dbReference type="SUPFAM" id="SSF55804">
    <property type="entry name" value="Phoshotransferase/anion transport protein"/>
    <property type="match status" value="1"/>
</dbReference>
<dbReference type="OrthoDB" id="370976at2"/>
<accession>A0A1M5YQ98</accession>
<proteinExistence type="predicted"/>
<reference evidence="2 3" key="1">
    <citation type="submission" date="2016-11" db="EMBL/GenBank/DDBJ databases">
        <authorList>
            <person name="Jaros S."/>
            <person name="Januszkiewicz K."/>
            <person name="Wedrychowicz H."/>
        </authorList>
    </citation>
    <scope>NUCLEOTIDE SEQUENCE [LARGE SCALE GENOMIC DNA]</scope>
    <source>
        <strain evidence="2 3">DSM 13106</strain>
    </source>
</reference>
<keyword evidence="3" id="KW-1185">Reference proteome</keyword>
<dbReference type="PANTHER" id="PTHR47738">
    <property type="entry name" value="PTS SYSTEM FRUCTOSE-LIKE EIIA COMPONENT-RELATED"/>
    <property type="match status" value="1"/>
</dbReference>
<evidence type="ECO:0000313" key="2">
    <source>
        <dbReference type="EMBL" id="SHI14034.1"/>
    </source>
</evidence>
<gene>
    <name evidence="2" type="ORF">SAMN02745180_02352</name>
</gene>
<dbReference type="RefSeq" id="WP_072744989.1">
    <property type="nucleotide sequence ID" value="NZ_FQXR01000014.1"/>
</dbReference>
<evidence type="ECO:0000313" key="3">
    <source>
        <dbReference type="Proteomes" id="UP000184389"/>
    </source>
</evidence>
<sequence>MKEPMELLKEELIFIDVEAKDRGEAIEKIAKELYRREYVKESYINAILDREKVFPTGLPTEKVGIAIPHTDAIHVNKSAMAIGVLKNPVIFQMMGMPEENVNVNIIFMMALNEPKGQIEMLQKLMSIFQNKSLLLKMRQAKTKEEIMKVFSNTI</sequence>
<feature type="domain" description="PTS EIIA type-2" evidence="1">
    <location>
        <begin position="6"/>
        <end position="153"/>
    </location>
</feature>
<dbReference type="CDD" id="cd00211">
    <property type="entry name" value="PTS_IIA_fru"/>
    <property type="match status" value="1"/>
</dbReference>
<dbReference type="STRING" id="1123281.SAMN02745180_02352"/>
<name>A0A1M5YQ98_9FIRM</name>
<dbReference type="PROSITE" id="PS51094">
    <property type="entry name" value="PTS_EIIA_TYPE_2"/>
    <property type="match status" value="1"/>
</dbReference>
<dbReference type="PANTHER" id="PTHR47738:SF3">
    <property type="entry name" value="PHOSPHOTRANSFERASE SYSTEM MANNITOL_FRUCTOSE-SPECIFIC IIA DOMAIN CONTAINING PROTEIN"/>
    <property type="match status" value="1"/>
</dbReference>
<organism evidence="2 3">
    <name type="scientific">Sporanaerobacter acetigenes DSM 13106</name>
    <dbReference type="NCBI Taxonomy" id="1123281"/>
    <lineage>
        <taxon>Bacteria</taxon>
        <taxon>Bacillati</taxon>
        <taxon>Bacillota</taxon>
        <taxon>Tissierellia</taxon>
        <taxon>Tissierellales</taxon>
        <taxon>Sporanaerobacteraceae</taxon>
        <taxon>Sporanaerobacter</taxon>
    </lineage>
</organism>
<dbReference type="EMBL" id="FQXR01000014">
    <property type="protein sequence ID" value="SHI14034.1"/>
    <property type="molecule type" value="Genomic_DNA"/>
</dbReference>
<dbReference type="Gene3D" id="3.40.930.10">
    <property type="entry name" value="Mannitol-specific EII, Chain A"/>
    <property type="match status" value="1"/>
</dbReference>
<dbReference type="InterPro" id="IPR051541">
    <property type="entry name" value="PTS_SugarTrans_NitroReg"/>
</dbReference>
<dbReference type="AlphaFoldDB" id="A0A1M5YQ98"/>
<dbReference type="Pfam" id="PF00359">
    <property type="entry name" value="PTS_EIIA_2"/>
    <property type="match status" value="1"/>
</dbReference>
<evidence type="ECO:0000259" key="1">
    <source>
        <dbReference type="PROSITE" id="PS51094"/>
    </source>
</evidence>
<dbReference type="InterPro" id="IPR002178">
    <property type="entry name" value="PTS_EIIA_type-2_dom"/>
</dbReference>
<dbReference type="Proteomes" id="UP000184389">
    <property type="component" value="Unassembled WGS sequence"/>
</dbReference>